<organism evidence="11 12">
    <name type="scientific">Linum tenue</name>
    <dbReference type="NCBI Taxonomy" id="586396"/>
    <lineage>
        <taxon>Eukaryota</taxon>
        <taxon>Viridiplantae</taxon>
        <taxon>Streptophyta</taxon>
        <taxon>Embryophyta</taxon>
        <taxon>Tracheophyta</taxon>
        <taxon>Spermatophyta</taxon>
        <taxon>Magnoliopsida</taxon>
        <taxon>eudicotyledons</taxon>
        <taxon>Gunneridae</taxon>
        <taxon>Pentapetalae</taxon>
        <taxon>rosids</taxon>
        <taxon>fabids</taxon>
        <taxon>Malpighiales</taxon>
        <taxon>Linaceae</taxon>
        <taxon>Linum</taxon>
    </lineage>
</organism>
<dbReference type="InterPro" id="IPR002401">
    <property type="entry name" value="Cyt_P450_E_grp-I"/>
</dbReference>
<evidence type="ECO:0000256" key="4">
    <source>
        <dbReference type="ARBA" id="ARBA00022723"/>
    </source>
</evidence>
<dbReference type="PROSITE" id="PS00086">
    <property type="entry name" value="CYTOCHROME_P450"/>
    <property type="match status" value="1"/>
</dbReference>
<dbReference type="InterPro" id="IPR001128">
    <property type="entry name" value="Cyt_P450"/>
</dbReference>
<evidence type="ECO:0000313" key="11">
    <source>
        <dbReference type="EMBL" id="CAI0387095.1"/>
    </source>
</evidence>
<dbReference type="SUPFAM" id="SSF48264">
    <property type="entry name" value="Cytochrome P450"/>
    <property type="match status" value="1"/>
</dbReference>
<protein>
    <recommendedName>
        <fullName evidence="13">Cytochrome P450</fullName>
    </recommendedName>
</protein>
<dbReference type="Pfam" id="PF00067">
    <property type="entry name" value="p450"/>
    <property type="match status" value="1"/>
</dbReference>
<dbReference type="PRINTS" id="PR00463">
    <property type="entry name" value="EP450I"/>
</dbReference>
<evidence type="ECO:0000256" key="10">
    <source>
        <dbReference type="SAM" id="Phobius"/>
    </source>
</evidence>
<evidence type="ECO:0000256" key="1">
    <source>
        <dbReference type="ARBA" id="ARBA00001971"/>
    </source>
</evidence>
<keyword evidence="10" id="KW-0812">Transmembrane</keyword>
<name>A0AAV0HST6_9ROSI</name>
<keyword evidence="6 8" id="KW-0408">Iron</keyword>
<dbReference type="AlphaFoldDB" id="A0AAV0HST6"/>
<keyword evidence="12" id="KW-1185">Reference proteome</keyword>
<evidence type="ECO:0000256" key="7">
    <source>
        <dbReference type="ARBA" id="ARBA00023033"/>
    </source>
</evidence>
<dbReference type="GO" id="GO:0016705">
    <property type="term" value="F:oxidoreductase activity, acting on paired donors, with incorporation or reduction of molecular oxygen"/>
    <property type="evidence" value="ECO:0007669"/>
    <property type="project" value="InterPro"/>
</dbReference>
<keyword evidence="3 8" id="KW-0349">Heme</keyword>
<comment type="cofactor">
    <cofactor evidence="1 8">
        <name>heme</name>
        <dbReference type="ChEBI" id="CHEBI:30413"/>
    </cofactor>
</comment>
<comment type="caution">
    <text evidence="11">The sequence shown here is derived from an EMBL/GenBank/DDBJ whole genome shotgun (WGS) entry which is preliminary data.</text>
</comment>
<keyword evidence="10" id="KW-1133">Transmembrane helix</keyword>
<dbReference type="CDD" id="cd11072">
    <property type="entry name" value="CYP71-like"/>
    <property type="match status" value="1"/>
</dbReference>
<dbReference type="GO" id="GO:0004497">
    <property type="term" value="F:monooxygenase activity"/>
    <property type="evidence" value="ECO:0007669"/>
    <property type="project" value="UniProtKB-KW"/>
</dbReference>
<dbReference type="EMBL" id="CAMGYJ010000002">
    <property type="protein sequence ID" value="CAI0387095.1"/>
    <property type="molecule type" value="Genomic_DNA"/>
</dbReference>
<dbReference type="InterPro" id="IPR017972">
    <property type="entry name" value="Cyt_P450_CS"/>
</dbReference>
<dbReference type="GO" id="GO:0020037">
    <property type="term" value="F:heme binding"/>
    <property type="evidence" value="ECO:0007669"/>
    <property type="project" value="InterPro"/>
</dbReference>
<evidence type="ECO:0000256" key="2">
    <source>
        <dbReference type="ARBA" id="ARBA00010617"/>
    </source>
</evidence>
<keyword evidence="5 9" id="KW-0560">Oxidoreductase</keyword>
<keyword evidence="10" id="KW-0472">Membrane</keyword>
<evidence type="ECO:0000256" key="8">
    <source>
        <dbReference type="PIRSR" id="PIRSR602401-1"/>
    </source>
</evidence>
<evidence type="ECO:0008006" key="13">
    <source>
        <dbReference type="Google" id="ProtNLM"/>
    </source>
</evidence>
<evidence type="ECO:0000256" key="6">
    <source>
        <dbReference type="ARBA" id="ARBA00023004"/>
    </source>
</evidence>
<keyword evidence="7 9" id="KW-0503">Monooxygenase</keyword>
<gene>
    <name evidence="11" type="ORF">LITE_LOCUS5335</name>
</gene>
<evidence type="ECO:0000256" key="3">
    <source>
        <dbReference type="ARBA" id="ARBA00022617"/>
    </source>
</evidence>
<reference evidence="11" key="1">
    <citation type="submission" date="2022-08" db="EMBL/GenBank/DDBJ databases">
        <authorList>
            <person name="Gutierrez-Valencia J."/>
        </authorList>
    </citation>
    <scope>NUCLEOTIDE SEQUENCE</scope>
</reference>
<dbReference type="InterPro" id="IPR036396">
    <property type="entry name" value="Cyt_P450_sf"/>
</dbReference>
<dbReference type="PRINTS" id="PR00385">
    <property type="entry name" value="P450"/>
</dbReference>
<evidence type="ECO:0000256" key="9">
    <source>
        <dbReference type="RuleBase" id="RU000461"/>
    </source>
</evidence>
<keyword evidence="4 8" id="KW-0479">Metal-binding</keyword>
<evidence type="ECO:0000313" key="12">
    <source>
        <dbReference type="Proteomes" id="UP001154282"/>
    </source>
</evidence>
<comment type="similarity">
    <text evidence="2 9">Belongs to the cytochrome P450 family.</text>
</comment>
<sequence>MDEVAQVVFSNPLFLTIILLLVTILTMVLKRSNNSGRGPSLPPGPKKLPIIGNLHQMSGSGLPHARLRELARVYGPMMHLQLGEASTVVVSSPELAKEFLQSHDLNFATKPFLPSASIIFYNARDIVFAPYGDYWRQMKKICVVELLSAKRVRLLRPVREQEVNRMVRSISSSSSSSSSSSGQAANLSRLIFTLSNSMACRTAFGKAQKQEESFLQLVEEIIKALGGFSLGDLFPSSKLVRLISGDEKKLKKLHREADVILQQVIDDHIAARRETAAAADTAVRHHDNDLVDVLLNLMANNDNLGFPITHLEIKAVILDMFVGGSDTVAVTVEWAMLELMKHPNIMEKAQNEVRCLFDGRGTVDEADIDQLHYLKRVIKETLRLHPPGTVISPRECRETTVISGYQIPAKTNVIVNVWAIGRDPCYWEDPESFTPERFINTHVDYNRLDFKLLPFGAGRRMCPGITYAMAIVNVVLANLLYHFDWKLPFGMKPQDLEMEEEFGIAVRRKGDLVLIPIPYPPPQPA</sequence>
<dbReference type="Proteomes" id="UP001154282">
    <property type="component" value="Unassembled WGS sequence"/>
</dbReference>
<evidence type="ECO:0000256" key="5">
    <source>
        <dbReference type="ARBA" id="ARBA00023002"/>
    </source>
</evidence>
<dbReference type="PANTHER" id="PTHR47955:SF8">
    <property type="entry name" value="CYTOCHROME P450 71D11-LIKE"/>
    <property type="match status" value="1"/>
</dbReference>
<proteinExistence type="inferred from homology"/>
<dbReference type="FunFam" id="1.10.630.10:FF:000043">
    <property type="entry name" value="Cytochrome P450 99A2"/>
    <property type="match status" value="1"/>
</dbReference>
<accession>A0AAV0HST6</accession>
<dbReference type="Gene3D" id="1.10.630.10">
    <property type="entry name" value="Cytochrome P450"/>
    <property type="match status" value="1"/>
</dbReference>
<dbReference type="PANTHER" id="PTHR47955">
    <property type="entry name" value="CYTOCHROME P450 FAMILY 71 PROTEIN"/>
    <property type="match status" value="1"/>
</dbReference>
<dbReference type="GO" id="GO:0005506">
    <property type="term" value="F:iron ion binding"/>
    <property type="evidence" value="ECO:0007669"/>
    <property type="project" value="InterPro"/>
</dbReference>
<feature type="transmembrane region" description="Helical" evidence="10">
    <location>
        <begin position="12"/>
        <end position="29"/>
    </location>
</feature>
<feature type="binding site" description="axial binding residue" evidence="8">
    <location>
        <position position="462"/>
    </location>
    <ligand>
        <name>heme</name>
        <dbReference type="ChEBI" id="CHEBI:30413"/>
    </ligand>
    <ligandPart>
        <name>Fe</name>
        <dbReference type="ChEBI" id="CHEBI:18248"/>
    </ligandPart>
</feature>